<proteinExistence type="predicted"/>
<dbReference type="Proteomes" id="UP000003167">
    <property type="component" value="Unassembled WGS sequence"/>
</dbReference>
<feature type="signal peptide" evidence="1">
    <location>
        <begin position="1"/>
        <end position="21"/>
    </location>
</feature>
<organism evidence="2 3">
    <name type="scientific">Segatella maculosa OT 289</name>
    <dbReference type="NCBI Taxonomy" id="999422"/>
    <lineage>
        <taxon>Bacteria</taxon>
        <taxon>Pseudomonadati</taxon>
        <taxon>Bacteroidota</taxon>
        <taxon>Bacteroidia</taxon>
        <taxon>Bacteroidales</taxon>
        <taxon>Prevotellaceae</taxon>
        <taxon>Segatella</taxon>
    </lineage>
</organism>
<accession>H1HNQ0</accession>
<comment type="caution">
    <text evidence="2">The sequence shown here is derived from an EMBL/GenBank/DDBJ whole genome shotgun (WGS) entry which is preliminary data.</text>
</comment>
<sequence>MRRIFLLLLSVPTFVVSSVAATTPALVAEALPGARHFGIQQTDTVARDLSELEEALADSTVAQQDTAYYGAPRQKNFNALNYVLDSRHRFKGDQYVNRGFLGNTYFHIGGGVGHFYENSNQELYYTPIMSFRLGLGKELSPMSSFRVGLEKSWGYTNPSAGVFNTNQYNSYGGYVDFLYNFSNYLLGYRPERPFSVSGIVGLGFRSSSMHSWKNPGLSATYAYTSGTSFDGHVGFQFKFFASPHASFGFEPYFKVASTKYNLLTNPGYSDPDFAYGMNLMYQWYFDRQLSDKAHAGVFMKRFNNDLRYLSDNGQLKHLRFPVFFDYGFGGSFMGKTDGLSLLNTKGFDASAAIGWWLAPAVGIRSGIHVTNADWKDGTLSRQPVKYMIGTNGFNFDFLFNPFGFKRHYNWDSNFGLNLLAGYEFGRLKKTTPGFANSFEGNYTAFRLGGQLWMKLTNDLRLTLEPTYMPIQHYNGNLDRARYDEYALKLGLSVLFRDKAIRNYHVFGTDSVSRDSIKNTPLSGFFAGVGLGWNNTVWDWRFSGYQHDLFKNVLAFGGYRFNPIHGVRLQGEWMKESLAYYGNTPSGIDKYRFENYLFSLDYQLNLSNMMAGYDPLRRWNVYLYAGPTLLMGNGGTDFAANVGGMLSYNVSRRAALFINHTVYRMPQNRYPYHTVYSKEGTFTNNFNIGMMYNFDGTEQIFDAATQSKFFFEYTFGPSYTGRTSLGFRNTRGFDATASLGWWFSSAFAARSGFHVTNADWASSSYAGQPTKLLVGTRGATFDLLINPFGFTNNFNWDQRFGVNLIGGYELGHAKRTDPVFVNSYEGNYTGFRAGAQLWARLSNGLRFTVEPMFSSIKQKGENG</sequence>
<gene>
    <name evidence="2" type="ORF">HMPREF9944_01794</name>
</gene>
<evidence type="ECO:0000256" key="1">
    <source>
        <dbReference type="SAM" id="SignalP"/>
    </source>
</evidence>
<protein>
    <recommendedName>
        <fullName evidence="4">Outer membrane protein beta-barrel domain-containing protein</fullName>
    </recommendedName>
</protein>
<name>H1HNQ0_9BACT</name>
<dbReference type="HOGENOM" id="CLU_332509_0_0_10"/>
<evidence type="ECO:0000313" key="3">
    <source>
        <dbReference type="Proteomes" id="UP000003167"/>
    </source>
</evidence>
<evidence type="ECO:0008006" key="4">
    <source>
        <dbReference type="Google" id="ProtNLM"/>
    </source>
</evidence>
<dbReference type="SUPFAM" id="SSF56925">
    <property type="entry name" value="OMPA-like"/>
    <property type="match status" value="1"/>
</dbReference>
<dbReference type="STRING" id="999422.HMPREF9944_01794"/>
<reference evidence="2 3" key="1">
    <citation type="submission" date="2011-12" db="EMBL/GenBank/DDBJ databases">
        <title>The Genome Sequence of Prevotella maculosa OT 289.</title>
        <authorList>
            <consortium name="The Broad Institute Genome Sequencing Platform"/>
            <person name="Earl A."/>
            <person name="Ward D."/>
            <person name="Feldgarden M."/>
            <person name="Gevers D."/>
            <person name="Izard J."/>
            <person name="Blanton J.M."/>
            <person name="Mathney J."/>
            <person name="Tanner A.C."/>
            <person name="Dewhirst F.E."/>
            <person name="Young S.K."/>
            <person name="Zeng Q."/>
            <person name="Gargeya S."/>
            <person name="Fitzgerald M."/>
            <person name="Haas B."/>
            <person name="Abouelleil A."/>
            <person name="Alvarado L."/>
            <person name="Arachchi H.M."/>
            <person name="Berlin A."/>
            <person name="Chapman S.B."/>
            <person name="Gearin G."/>
            <person name="Goldberg J."/>
            <person name="Griggs A."/>
            <person name="Gujja S."/>
            <person name="Hansen M."/>
            <person name="Heiman D."/>
            <person name="Howarth C."/>
            <person name="Larimer J."/>
            <person name="Lui A."/>
            <person name="MacDonald P.J.P."/>
            <person name="McCowen C."/>
            <person name="Montmayeur A."/>
            <person name="Murphy C."/>
            <person name="Neiman D."/>
            <person name="Pearson M."/>
            <person name="Priest M."/>
            <person name="Roberts A."/>
            <person name="Saif S."/>
            <person name="Shea T."/>
            <person name="Sisk P."/>
            <person name="Stolte C."/>
            <person name="Sykes S."/>
            <person name="Wortman J."/>
            <person name="Nusbaum C."/>
            <person name="Birren B."/>
        </authorList>
    </citation>
    <scope>NUCLEOTIDE SEQUENCE [LARGE SCALE GENOMIC DNA]</scope>
    <source>
        <strain evidence="2 3">OT 289</strain>
    </source>
</reference>
<feature type="non-terminal residue" evidence="2">
    <location>
        <position position="862"/>
    </location>
</feature>
<dbReference type="EMBL" id="AGEK01000030">
    <property type="protein sequence ID" value="EHO68929.1"/>
    <property type="molecule type" value="Genomic_DNA"/>
</dbReference>
<evidence type="ECO:0000313" key="2">
    <source>
        <dbReference type="EMBL" id="EHO68929.1"/>
    </source>
</evidence>
<keyword evidence="3" id="KW-1185">Reference proteome</keyword>
<dbReference type="AlphaFoldDB" id="H1HNQ0"/>
<keyword evidence="1" id="KW-0732">Signal</keyword>
<dbReference type="InterPro" id="IPR011250">
    <property type="entry name" value="OMP/PagP_B-barrel"/>
</dbReference>
<feature type="chain" id="PRO_5003551603" description="Outer membrane protein beta-barrel domain-containing protein" evidence="1">
    <location>
        <begin position="22"/>
        <end position="862"/>
    </location>
</feature>